<dbReference type="InterPro" id="IPR009288">
    <property type="entry name" value="AIG2-like_dom"/>
</dbReference>
<evidence type="ECO:0000256" key="1">
    <source>
        <dbReference type="ARBA" id="ARBA00023239"/>
    </source>
</evidence>
<protein>
    <submittedName>
        <fullName evidence="3">Gamma-glutamylcyclotransferase family protein</fullName>
    </submittedName>
</protein>
<dbReference type="PANTHER" id="PTHR12935">
    <property type="entry name" value="GAMMA-GLUTAMYLCYCLOTRANSFERASE"/>
    <property type="match status" value="1"/>
</dbReference>
<dbReference type="InterPro" id="IPR013024">
    <property type="entry name" value="GGCT-like"/>
</dbReference>
<keyword evidence="1" id="KW-0456">Lyase</keyword>
<reference evidence="3 4" key="1">
    <citation type="submission" date="2023-09" db="EMBL/GenBank/DDBJ databases">
        <authorList>
            <person name="Rey-Velasco X."/>
        </authorList>
    </citation>
    <scope>NUCLEOTIDE SEQUENCE [LARGE SCALE GENOMIC DNA]</scope>
    <source>
        <strain evidence="3 4">P385</strain>
    </source>
</reference>
<accession>A0ABU3BCS1</accession>
<comment type="caution">
    <text evidence="3">The sequence shown here is derived from an EMBL/GenBank/DDBJ whole genome shotgun (WGS) entry which is preliminary data.</text>
</comment>
<evidence type="ECO:0000259" key="2">
    <source>
        <dbReference type="Pfam" id="PF06094"/>
    </source>
</evidence>
<dbReference type="SUPFAM" id="SSF110857">
    <property type="entry name" value="Gamma-glutamyl cyclotransferase-like"/>
    <property type="match status" value="1"/>
</dbReference>
<sequence>MHYFAYGSNMLTARLRQRVRGARPLGPARLKGHALRFHMNGGDGSGKCNAFATGRPSDVVHGVIFEIDDRRLRKLHAAEGPGYEFIQVQVETDNGSLPAGTYRARNAWLDDAMAPYTWYQAFVVAGGREHGLPGEYIAQIENMFARRDANIWRAFRNRMVLRRA</sequence>
<dbReference type="Gene3D" id="3.10.490.10">
    <property type="entry name" value="Gamma-glutamyl cyclotransferase-like"/>
    <property type="match status" value="1"/>
</dbReference>
<evidence type="ECO:0000313" key="4">
    <source>
        <dbReference type="Proteomes" id="UP001259982"/>
    </source>
</evidence>
<dbReference type="Proteomes" id="UP001259982">
    <property type="component" value="Unassembled WGS sequence"/>
</dbReference>
<dbReference type="PANTHER" id="PTHR12935:SF0">
    <property type="entry name" value="GAMMA-GLUTAMYLCYCLOTRANSFERASE"/>
    <property type="match status" value="1"/>
</dbReference>
<dbReference type="CDD" id="cd06661">
    <property type="entry name" value="GGCT_like"/>
    <property type="match status" value="1"/>
</dbReference>
<proteinExistence type="predicted"/>
<dbReference type="Pfam" id="PF06094">
    <property type="entry name" value="GGACT"/>
    <property type="match status" value="1"/>
</dbReference>
<dbReference type="InterPro" id="IPR017939">
    <property type="entry name" value="G-Glutamylcylcotransferase"/>
</dbReference>
<dbReference type="InterPro" id="IPR036568">
    <property type="entry name" value="GGCT-like_sf"/>
</dbReference>
<feature type="domain" description="Gamma-glutamylcyclotransferase AIG2-like" evidence="2">
    <location>
        <begin position="3"/>
        <end position="106"/>
    </location>
</feature>
<name>A0ABU3BCS1_9GAMM</name>
<keyword evidence="4" id="KW-1185">Reference proteome</keyword>
<gene>
    <name evidence="3" type="ORF">RM531_14030</name>
</gene>
<evidence type="ECO:0000313" key="3">
    <source>
        <dbReference type="EMBL" id="MDT0619592.1"/>
    </source>
</evidence>
<dbReference type="RefSeq" id="WP_311660122.1">
    <property type="nucleotide sequence ID" value="NZ_JAVRHY010000017.1"/>
</dbReference>
<dbReference type="EMBL" id="JAVRHY010000017">
    <property type="protein sequence ID" value="MDT0619592.1"/>
    <property type="molecule type" value="Genomic_DNA"/>
</dbReference>
<organism evidence="3 4">
    <name type="scientific">Spectribacter acetivorans</name>
    <dbReference type="NCBI Taxonomy" id="3075603"/>
    <lineage>
        <taxon>Bacteria</taxon>
        <taxon>Pseudomonadati</taxon>
        <taxon>Pseudomonadota</taxon>
        <taxon>Gammaproteobacteria</taxon>
        <taxon>Salinisphaerales</taxon>
        <taxon>Salinisphaeraceae</taxon>
        <taxon>Spectribacter</taxon>
    </lineage>
</organism>